<dbReference type="PROSITE" id="PS50850">
    <property type="entry name" value="MFS"/>
    <property type="match status" value="1"/>
</dbReference>
<feature type="transmembrane region" description="Helical" evidence="6">
    <location>
        <begin position="176"/>
        <end position="197"/>
    </location>
</feature>
<dbReference type="PANTHER" id="PTHR43791">
    <property type="entry name" value="PERMEASE-RELATED"/>
    <property type="match status" value="1"/>
</dbReference>
<dbReference type="GeneID" id="5426988"/>
<feature type="domain" description="Major facilitator superfamily (MFS) profile" evidence="7">
    <location>
        <begin position="48"/>
        <end position="473"/>
    </location>
</feature>
<evidence type="ECO:0000256" key="6">
    <source>
        <dbReference type="SAM" id="Phobius"/>
    </source>
</evidence>
<keyword evidence="4 6" id="KW-1133">Transmembrane helix</keyword>
<feature type="transmembrane region" description="Helical" evidence="6">
    <location>
        <begin position="115"/>
        <end position="133"/>
    </location>
</feature>
<reference evidence="8 9" key="1">
    <citation type="journal article" date="2011" name="PLoS Genet.">
        <title>Genomic analysis of the necrotrophic fungal pathogens Sclerotinia sclerotiorum and Botrytis cinerea.</title>
        <authorList>
            <person name="Amselem J."/>
            <person name="Cuomo C.A."/>
            <person name="van Kan J.A."/>
            <person name="Viaud M."/>
            <person name="Benito E.P."/>
            <person name="Couloux A."/>
            <person name="Coutinho P.M."/>
            <person name="de Vries R.P."/>
            <person name="Dyer P.S."/>
            <person name="Fillinger S."/>
            <person name="Fournier E."/>
            <person name="Gout L."/>
            <person name="Hahn M."/>
            <person name="Kohn L."/>
            <person name="Lapalu N."/>
            <person name="Plummer K.M."/>
            <person name="Pradier J.M."/>
            <person name="Quevillon E."/>
            <person name="Sharon A."/>
            <person name="Simon A."/>
            <person name="ten Have A."/>
            <person name="Tudzynski B."/>
            <person name="Tudzynski P."/>
            <person name="Wincker P."/>
            <person name="Andrew M."/>
            <person name="Anthouard V."/>
            <person name="Beever R.E."/>
            <person name="Beffa R."/>
            <person name="Benoit I."/>
            <person name="Bouzid O."/>
            <person name="Brault B."/>
            <person name="Chen Z."/>
            <person name="Choquer M."/>
            <person name="Collemare J."/>
            <person name="Cotton P."/>
            <person name="Danchin E.G."/>
            <person name="Da Silva C."/>
            <person name="Gautier A."/>
            <person name="Giraud C."/>
            <person name="Giraud T."/>
            <person name="Gonzalez C."/>
            <person name="Grossetete S."/>
            <person name="Guldener U."/>
            <person name="Henrissat B."/>
            <person name="Howlett B.J."/>
            <person name="Kodira C."/>
            <person name="Kretschmer M."/>
            <person name="Lappartient A."/>
            <person name="Leroch M."/>
            <person name="Levis C."/>
            <person name="Mauceli E."/>
            <person name="Neuveglise C."/>
            <person name="Oeser B."/>
            <person name="Pearson M."/>
            <person name="Poulain J."/>
            <person name="Poussereau N."/>
            <person name="Quesneville H."/>
            <person name="Rascle C."/>
            <person name="Schumacher J."/>
            <person name="Segurens B."/>
            <person name="Sexton A."/>
            <person name="Silva E."/>
            <person name="Sirven C."/>
            <person name="Soanes D.M."/>
            <person name="Talbot N.J."/>
            <person name="Templeton M."/>
            <person name="Yandava C."/>
            <person name="Yarden O."/>
            <person name="Zeng Q."/>
            <person name="Rollins J.A."/>
            <person name="Lebrun M.H."/>
            <person name="Dickman M."/>
        </authorList>
    </citation>
    <scope>NUCLEOTIDE SEQUENCE [LARGE SCALE GENOMIC DNA]</scope>
    <source>
        <strain evidence="8 9">B05.10</strain>
    </source>
</reference>
<feature type="transmembrane region" description="Helical" evidence="6">
    <location>
        <begin position="145"/>
        <end position="164"/>
    </location>
</feature>
<evidence type="ECO:0000259" key="7">
    <source>
        <dbReference type="PROSITE" id="PS50850"/>
    </source>
</evidence>
<dbReference type="VEuPathDB" id="FungiDB:Bcin16g01570"/>
<reference evidence="8 9" key="2">
    <citation type="journal article" date="2012" name="Eukaryot. Cell">
        <title>Genome update of Botrytis cinerea strains B05.10 and T4.</title>
        <authorList>
            <person name="Staats M."/>
            <person name="van Kan J.A."/>
        </authorList>
    </citation>
    <scope>NUCLEOTIDE SEQUENCE [LARGE SCALE GENOMIC DNA]</scope>
    <source>
        <strain evidence="8 9">B05.10</strain>
    </source>
</reference>
<accession>A0A384K6S0</accession>
<evidence type="ECO:0000313" key="9">
    <source>
        <dbReference type="Proteomes" id="UP000001798"/>
    </source>
</evidence>
<dbReference type="GO" id="GO:0016020">
    <property type="term" value="C:membrane"/>
    <property type="evidence" value="ECO:0007669"/>
    <property type="project" value="UniProtKB-SubCell"/>
</dbReference>
<gene>
    <name evidence="8" type="ORF">BCIN_16g01570</name>
</gene>
<keyword evidence="9" id="KW-1185">Reference proteome</keyword>
<dbReference type="InterPro" id="IPR020846">
    <property type="entry name" value="MFS_dom"/>
</dbReference>
<feature type="transmembrane region" description="Helical" evidence="6">
    <location>
        <begin position="446"/>
        <end position="469"/>
    </location>
</feature>
<feature type="transmembrane region" description="Helical" evidence="6">
    <location>
        <begin position="288"/>
        <end position="305"/>
    </location>
</feature>
<proteinExistence type="predicted"/>
<evidence type="ECO:0000256" key="4">
    <source>
        <dbReference type="ARBA" id="ARBA00022989"/>
    </source>
</evidence>
<dbReference type="Pfam" id="PF07690">
    <property type="entry name" value="MFS_1"/>
    <property type="match status" value="1"/>
</dbReference>
<dbReference type="EMBL" id="CP009820">
    <property type="protein sequence ID" value="ATZ58344.1"/>
    <property type="molecule type" value="Genomic_DNA"/>
</dbReference>
<keyword evidence="2" id="KW-0813">Transport</keyword>
<dbReference type="KEGG" id="bfu:BCIN_16g01570"/>
<comment type="subcellular location">
    <subcellularLocation>
        <location evidence="1">Membrane</location>
        <topology evidence="1">Multi-pass membrane protein</topology>
    </subcellularLocation>
</comment>
<feature type="transmembrane region" description="Helical" evidence="6">
    <location>
        <begin position="209"/>
        <end position="229"/>
    </location>
</feature>
<dbReference type="InterPro" id="IPR036259">
    <property type="entry name" value="MFS_trans_sf"/>
</dbReference>
<sequence>MGAQETCDGPFKAAGDEEVAAISVEENIQPDWTQEEERLAKRKIDFILLPILGLAFFALQLDRGNIANALTSTITTDLGVTTNQINAGSSILSAGIVVLEIPSNVLLQKIGPQKWLAGQIIAWGLVATFQNFITNYSGYIVTRLLLGLCEAGFIPGALYTMSLWYKKSESSLRISIFFLGNLLASATTSLIGAGILSMSGRYGIAGWRWLFIIEGLITIGIGFIFILFLPPSVSNGSPLISGGKWSYFTPREQYILVRRILLDDPAKTTGQLRISGKEVLRTIRKPRILVHNLITLTSTISVSAVQGYGPSIIKSLGFKTVRANAMASVGNFIAAFVVVILGFVADKTGRRGPAVVFGATWCVIAYACLRISIGESKWHRYAAVVFSMATNSNVHILNVSWLSINCKSPQERSIAMAMIIMAANSAAIAGSQVFRTADAPLYTHAFTAMYILAAATFAIVVGLMVWYIFANRRLGKKPEVVQGGLKMEGESGEEGSLEVVKKWWWTW</sequence>
<dbReference type="InterPro" id="IPR011701">
    <property type="entry name" value="MFS"/>
</dbReference>
<reference evidence="8 9" key="3">
    <citation type="journal article" date="2017" name="Mol. Plant Pathol.">
        <title>A gapless genome sequence of the fungus Botrytis cinerea.</title>
        <authorList>
            <person name="Van Kan J.A."/>
            <person name="Stassen J.H."/>
            <person name="Mosbach A."/>
            <person name="Van Der Lee T.A."/>
            <person name="Faino L."/>
            <person name="Farmer A.D."/>
            <person name="Papasotiriou D.G."/>
            <person name="Zhou S."/>
            <person name="Seidl M.F."/>
            <person name="Cottam E."/>
            <person name="Edel D."/>
            <person name="Hahn M."/>
            <person name="Schwartz D.C."/>
            <person name="Dietrich R.A."/>
            <person name="Widdison S."/>
            <person name="Scalliet G."/>
        </authorList>
    </citation>
    <scope>NUCLEOTIDE SEQUENCE [LARGE SCALE GENOMIC DNA]</scope>
    <source>
        <strain evidence="8 9">B05.10</strain>
    </source>
</reference>
<dbReference type="OrthoDB" id="2985014at2759"/>
<feature type="transmembrane region" description="Helical" evidence="6">
    <location>
        <begin position="379"/>
        <end position="402"/>
    </location>
</feature>
<feature type="transmembrane region" description="Helical" evidence="6">
    <location>
        <begin position="414"/>
        <end position="434"/>
    </location>
</feature>
<organism evidence="8 9">
    <name type="scientific">Botryotinia fuckeliana (strain B05.10)</name>
    <name type="common">Noble rot fungus</name>
    <name type="synonym">Botrytis cinerea</name>
    <dbReference type="NCBI Taxonomy" id="332648"/>
    <lineage>
        <taxon>Eukaryota</taxon>
        <taxon>Fungi</taxon>
        <taxon>Dikarya</taxon>
        <taxon>Ascomycota</taxon>
        <taxon>Pezizomycotina</taxon>
        <taxon>Leotiomycetes</taxon>
        <taxon>Helotiales</taxon>
        <taxon>Sclerotiniaceae</taxon>
        <taxon>Botrytis</taxon>
    </lineage>
</organism>
<dbReference type="RefSeq" id="XP_024553721.1">
    <property type="nucleotide sequence ID" value="XM_024697904.1"/>
</dbReference>
<evidence type="ECO:0000256" key="3">
    <source>
        <dbReference type="ARBA" id="ARBA00022692"/>
    </source>
</evidence>
<dbReference type="AlphaFoldDB" id="A0A384K6S0"/>
<evidence type="ECO:0000256" key="5">
    <source>
        <dbReference type="ARBA" id="ARBA00023136"/>
    </source>
</evidence>
<name>A0A384K6S0_BOTFB</name>
<feature type="transmembrane region" description="Helical" evidence="6">
    <location>
        <begin position="325"/>
        <end position="345"/>
    </location>
</feature>
<dbReference type="Proteomes" id="UP000001798">
    <property type="component" value="Chromosome 16"/>
</dbReference>
<evidence type="ECO:0000313" key="8">
    <source>
        <dbReference type="EMBL" id="ATZ58344.1"/>
    </source>
</evidence>
<keyword evidence="5 6" id="KW-0472">Membrane</keyword>
<feature type="transmembrane region" description="Helical" evidence="6">
    <location>
        <begin position="352"/>
        <end position="373"/>
    </location>
</feature>
<dbReference type="SUPFAM" id="SSF103473">
    <property type="entry name" value="MFS general substrate transporter"/>
    <property type="match status" value="1"/>
</dbReference>
<dbReference type="PANTHER" id="PTHR43791:SF32">
    <property type="entry name" value="MAJOR FACILITATOR SUPERFAMILY (MFS) PROFILE DOMAIN-CONTAINING PROTEIN"/>
    <property type="match status" value="1"/>
</dbReference>
<evidence type="ECO:0000256" key="2">
    <source>
        <dbReference type="ARBA" id="ARBA00022448"/>
    </source>
</evidence>
<evidence type="ECO:0000256" key="1">
    <source>
        <dbReference type="ARBA" id="ARBA00004141"/>
    </source>
</evidence>
<protein>
    <recommendedName>
        <fullName evidence="7">Major facilitator superfamily (MFS) profile domain-containing protein</fullName>
    </recommendedName>
</protein>
<dbReference type="Gene3D" id="1.20.1250.20">
    <property type="entry name" value="MFS general substrate transporter like domains"/>
    <property type="match status" value="2"/>
</dbReference>
<dbReference type="GO" id="GO:0022857">
    <property type="term" value="F:transmembrane transporter activity"/>
    <property type="evidence" value="ECO:0007669"/>
    <property type="project" value="InterPro"/>
</dbReference>
<keyword evidence="3 6" id="KW-0812">Transmembrane</keyword>